<organism evidence="1 2">
    <name type="scientific">Haloarcula limicola</name>
    <dbReference type="NCBI Taxonomy" id="1429915"/>
    <lineage>
        <taxon>Archaea</taxon>
        <taxon>Methanobacteriati</taxon>
        <taxon>Methanobacteriota</taxon>
        <taxon>Stenosarchaea group</taxon>
        <taxon>Halobacteria</taxon>
        <taxon>Halobacteriales</taxon>
        <taxon>Haloarculaceae</taxon>
        <taxon>Haloarcula</taxon>
    </lineage>
</organism>
<gene>
    <name evidence="1" type="ORF">KTS45_11095</name>
</gene>
<evidence type="ECO:0000313" key="2">
    <source>
        <dbReference type="Proteomes" id="UP000766550"/>
    </source>
</evidence>
<evidence type="ECO:0000313" key="1">
    <source>
        <dbReference type="EMBL" id="MBV0924745.1"/>
    </source>
</evidence>
<sequence length="317" mass="36170">MANHEKKFPQPNPYQVTLLRKIEQDARVGLWEERKKHLRELYQVNDSELNVLETMATLETPDWTTTYDGQEHHLLEGHTWLRKASGVDFESLQNRGLLERPRVDGEPRQRIYHREYWNLTSEARDLIDTTKVGSGIGDLNESVVHSLGVALTSLYAKYIAEENANTTYSLDAYAPDESVVYDLLTRDADTGEVLASAEVETTVPEYSRLRTEAVKLAYQPGLSLWVAPNRDVLVRIMNTLRNMGILTLSRPLPRTLALMSSDSVRGIRERIQTAADNDETENEYVTDVATYAFLADELKEVRPEFFYTNSKSTSVIQ</sequence>
<proteinExistence type="predicted"/>
<protein>
    <submittedName>
        <fullName evidence="1">Uncharacterized protein</fullName>
    </submittedName>
</protein>
<dbReference type="EMBL" id="JAHQXF010000002">
    <property type="protein sequence ID" value="MBV0924745.1"/>
    <property type="molecule type" value="Genomic_DNA"/>
</dbReference>
<accession>A0A8J8C8N1</accession>
<name>A0A8J8C8N1_9EURY</name>
<keyword evidence="2" id="KW-1185">Reference proteome</keyword>
<dbReference type="RefSeq" id="WP_162317605.1">
    <property type="nucleotide sequence ID" value="NZ_JAHQXF010000002.1"/>
</dbReference>
<dbReference type="Proteomes" id="UP000766550">
    <property type="component" value="Unassembled WGS sequence"/>
</dbReference>
<dbReference type="AlphaFoldDB" id="A0A8J8C8N1"/>
<reference evidence="1 2" key="1">
    <citation type="submission" date="2021-06" db="EMBL/GenBank/DDBJ databases">
        <title>New haloarchaea isolates fom saline soil.</title>
        <authorList>
            <person name="Duran-Viseras A."/>
            <person name="Sanchez-Porro C.S."/>
            <person name="Ventosa A."/>
        </authorList>
    </citation>
    <scope>NUCLEOTIDE SEQUENCE [LARGE SCALE GENOMIC DNA]</scope>
    <source>
        <strain evidence="1 2">JCM 183640</strain>
    </source>
</reference>
<comment type="caution">
    <text evidence="1">The sequence shown here is derived from an EMBL/GenBank/DDBJ whole genome shotgun (WGS) entry which is preliminary data.</text>
</comment>